<evidence type="ECO:0000256" key="2">
    <source>
        <dbReference type="ARBA" id="ARBA00023277"/>
    </source>
</evidence>
<keyword evidence="2" id="KW-0119">Carbohydrate metabolism</keyword>
<protein>
    <recommendedName>
        <fullName evidence="3">SIS domain-containing protein</fullName>
    </recommendedName>
</protein>
<sequence length="672" mass="69230">MTGTGWLGTHLAELSDALAEVEGQSSTVETWGRRLAEQLVAGGRLLAAGNGGSAAEAQHLTAELVGRFVAERRPYSAIALCAETSSLTAIVNDYGADEMFARQVEAHGRAEDVLMLLSTSGRSPNVLRAAERGRELGMQVWALTGPGPNPLADACDDAICVPAASTAAVQAAHLVLVHALCAAVDDHLGRRDIPVQVVVPDERPHVVVVGDTVLDRDVDGRIERLCPDAPAPVLDVTATHDSPGGAGLAALLCAAEGARVTLVTPVARDADGRALVNALRPDVEVVALGHEGPTRRKVRARSDGRSLVRVDDGGPGTPTEVPEVAVRTVLATADAVLVSDYGAGVTRDARLRSLLTEAAGRCPVVWDPHPRGGPPVPGATLVTPNLAEAQQASGAVADESAPDALAQALRADWDARAVAVTAGDRGAFLATTGDEPLFVPAVPARGGDTCGAGDRFAATAAVSLARGSLVSAAVGAAVADASAWVAGGGAEAFRIRRRTPEHDTTDVAADVPPDEDVAALAARLRLGGRTLVATGGCFDIVHAGHVATLQAARRLGDALVVVMNSDDSVRRLKGAGRPVVGAADRARVLGALDCVDAVVVFDEDDPREVLTALRPDVWAKGGDYGGRPLPETDVVRSGGGRVVLLPYLDGRSTSSLIERTGRARTHQPEEVA</sequence>
<dbReference type="PANTHER" id="PTHR30390:SF6">
    <property type="entry name" value="DNAA INITIATOR-ASSOCIATING PROTEIN DIAA"/>
    <property type="match status" value="1"/>
</dbReference>
<dbReference type="Pfam" id="PF13580">
    <property type="entry name" value="SIS_2"/>
    <property type="match status" value="1"/>
</dbReference>
<dbReference type="PROSITE" id="PS51464">
    <property type="entry name" value="SIS"/>
    <property type="match status" value="1"/>
</dbReference>
<reference evidence="4 5" key="1">
    <citation type="submission" date="2019-07" db="EMBL/GenBank/DDBJ databases">
        <title>Whole genome shotgun sequence of Cellulomonas xylanilytica NBRC 101102.</title>
        <authorList>
            <person name="Hosoyama A."/>
            <person name="Uohara A."/>
            <person name="Ohji S."/>
            <person name="Ichikawa N."/>
        </authorList>
    </citation>
    <scope>NUCLEOTIDE SEQUENCE [LARGE SCALE GENOMIC DNA]</scope>
    <source>
        <strain evidence="4 5">NBRC 101102</strain>
    </source>
</reference>
<dbReference type="GO" id="GO:1901135">
    <property type="term" value="P:carbohydrate derivative metabolic process"/>
    <property type="evidence" value="ECO:0007669"/>
    <property type="project" value="InterPro"/>
</dbReference>
<dbReference type="SUPFAM" id="SSF53613">
    <property type="entry name" value="Ribokinase-like"/>
    <property type="match status" value="1"/>
</dbReference>
<dbReference type="InterPro" id="IPR046348">
    <property type="entry name" value="SIS_dom_sf"/>
</dbReference>
<dbReference type="Pfam" id="PF01467">
    <property type="entry name" value="CTP_transf_like"/>
    <property type="match status" value="1"/>
</dbReference>
<evidence type="ECO:0000259" key="3">
    <source>
        <dbReference type="PROSITE" id="PS51464"/>
    </source>
</evidence>
<name>A0A510V1W7_9CELL</name>
<dbReference type="SUPFAM" id="SSF53697">
    <property type="entry name" value="SIS domain"/>
    <property type="match status" value="1"/>
</dbReference>
<proteinExistence type="predicted"/>
<dbReference type="InterPro" id="IPR001347">
    <property type="entry name" value="SIS_dom"/>
</dbReference>
<dbReference type="RefSeq" id="WP_146926523.1">
    <property type="nucleotide sequence ID" value="NZ_BJUB01000004.1"/>
</dbReference>
<dbReference type="GO" id="GO:0003824">
    <property type="term" value="F:catalytic activity"/>
    <property type="evidence" value="ECO:0007669"/>
    <property type="project" value="UniProtKB-KW"/>
</dbReference>
<dbReference type="InterPro" id="IPR035461">
    <property type="entry name" value="GmhA/DiaA"/>
</dbReference>
<dbReference type="InterPro" id="IPR004821">
    <property type="entry name" value="Cyt_trans-like"/>
</dbReference>
<dbReference type="PANTHER" id="PTHR30390">
    <property type="entry name" value="SEDOHEPTULOSE 7-PHOSPHATE ISOMERASE / DNAA INITIATOR-ASSOCIATING FACTOR FOR REPLICATION INITIATION"/>
    <property type="match status" value="1"/>
</dbReference>
<dbReference type="Gene3D" id="3.40.50.10490">
    <property type="entry name" value="Glucose-6-phosphate isomerase like protein, domain 1"/>
    <property type="match status" value="1"/>
</dbReference>
<dbReference type="NCBIfam" id="TIGR00125">
    <property type="entry name" value="cyt_tran_rel"/>
    <property type="match status" value="1"/>
</dbReference>
<dbReference type="CDD" id="cd05006">
    <property type="entry name" value="SIS_GmhA"/>
    <property type="match status" value="1"/>
</dbReference>
<accession>A0A510V1W7</accession>
<evidence type="ECO:0000313" key="4">
    <source>
        <dbReference type="EMBL" id="GEK20893.1"/>
    </source>
</evidence>
<dbReference type="AlphaFoldDB" id="A0A510V1W7"/>
<dbReference type="Proteomes" id="UP000321118">
    <property type="component" value="Unassembled WGS sequence"/>
</dbReference>
<feature type="domain" description="SIS" evidence="3">
    <location>
        <begin position="35"/>
        <end position="190"/>
    </location>
</feature>
<dbReference type="InterPro" id="IPR011611">
    <property type="entry name" value="PfkB_dom"/>
</dbReference>
<dbReference type="EMBL" id="BJUB01000004">
    <property type="protein sequence ID" value="GEK20893.1"/>
    <property type="molecule type" value="Genomic_DNA"/>
</dbReference>
<dbReference type="Gene3D" id="3.40.1190.20">
    <property type="match status" value="1"/>
</dbReference>
<keyword evidence="1" id="KW-0511">Multifunctional enzyme</keyword>
<comment type="caution">
    <text evidence="4">The sequence shown here is derived from an EMBL/GenBank/DDBJ whole genome shotgun (WGS) entry which is preliminary data.</text>
</comment>
<dbReference type="SUPFAM" id="SSF52374">
    <property type="entry name" value="Nucleotidylyl transferase"/>
    <property type="match status" value="1"/>
</dbReference>
<dbReference type="InterPro" id="IPR050099">
    <property type="entry name" value="SIS_GmhA/DiaA_subfam"/>
</dbReference>
<dbReference type="Pfam" id="PF00294">
    <property type="entry name" value="PfkB"/>
    <property type="match status" value="1"/>
</dbReference>
<organism evidence="4 5">
    <name type="scientific">Cellulomonas xylanilytica</name>
    <dbReference type="NCBI Taxonomy" id="233583"/>
    <lineage>
        <taxon>Bacteria</taxon>
        <taxon>Bacillati</taxon>
        <taxon>Actinomycetota</taxon>
        <taxon>Actinomycetes</taxon>
        <taxon>Micrococcales</taxon>
        <taxon>Cellulomonadaceae</taxon>
        <taxon>Cellulomonas</taxon>
    </lineage>
</organism>
<dbReference type="InterPro" id="IPR014729">
    <property type="entry name" value="Rossmann-like_a/b/a_fold"/>
</dbReference>
<evidence type="ECO:0000256" key="1">
    <source>
        <dbReference type="ARBA" id="ARBA00023268"/>
    </source>
</evidence>
<dbReference type="GO" id="GO:0097367">
    <property type="term" value="F:carbohydrate derivative binding"/>
    <property type="evidence" value="ECO:0007669"/>
    <property type="project" value="InterPro"/>
</dbReference>
<dbReference type="OrthoDB" id="9802794at2"/>
<keyword evidence="5" id="KW-1185">Reference proteome</keyword>
<dbReference type="InterPro" id="IPR029056">
    <property type="entry name" value="Ribokinase-like"/>
</dbReference>
<gene>
    <name evidence="4" type="ORF">CXY01_14130</name>
</gene>
<evidence type="ECO:0000313" key="5">
    <source>
        <dbReference type="Proteomes" id="UP000321118"/>
    </source>
</evidence>
<dbReference type="Gene3D" id="3.40.50.620">
    <property type="entry name" value="HUPs"/>
    <property type="match status" value="1"/>
</dbReference>